<evidence type="ECO:0000256" key="5">
    <source>
        <dbReference type="SAM" id="Phobius"/>
    </source>
</evidence>
<feature type="transmembrane region" description="Helical" evidence="5">
    <location>
        <begin position="12"/>
        <end position="37"/>
    </location>
</feature>
<keyword evidence="8" id="KW-1185">Reference proteome</keyword>
<feature type="transmembrane region" description="Helical" evidence="5">
    <location>
        <begin position="57"/>
        <end position="75"/>
    </location>
</feature>
<feature type="transmembrane region" description="Helical" evidence="5">
    <location>
        <begin position="82"/>
        <end position="101"/>
    </location>
</feature>
<comment type="subcellular location">
    <subcellularLocation>
        <location evidence="1">Membrane</location>
        <topology evidence="1">Multi-pass membrane protein</topology>
    </subcellularLocation>
</comment>
<evidence type="ECO:0000256" key="3">
    <source>
        <dbReference type="ARBA" id="ARBA00022989"/>
    </source>
</evidence>
<dbReference type="InterPro" id="IPR022764">
    <property type="entry name" value="Peptidase_S54_rhomboid_dom"/>
</dbReference>
<evidence type="ECO:0000256" key="1">
    <source>
        <dbReference type="ARBA" id="ARBA00004141"/>
    </source>
</evidence>
<dbReference type="GO" id="GO:0004252">
    <property type="term" value="F:serine-type endopeptidase activity"/>
    <property type="evidence" value="ECO:0007669"/>
    <property type="project" value="InterPro"/>
</dbReference>
<feature type="transmembrane region" description="Helical" evidence="5">
    <location>
        <begin position="133"/>
        <end position="151"/>
    </location>
</feature>
<dbReference type="Pfam" id="PF01694">
    <property type="entry name" value="Rhomboid"/>
    <property type="match status" value="1"/>
</dbReference>
<proteinExistence type="predicted"/>
<dbReference type="InterPro" id="IPR035952">
    <property type="entry name" value="Rhomboid-like_sf"/>
</dbReference>
<reference evidence="7 8" key="1">
    <citation type="submission" date="2018-07" db="EMBL/GenBank/DDBJ databases">
        <title>Genomic Encyclopedia of Type Strains, Phase III (KMG-III): the genomes of soil and plant-associated and newly described type strains.</title>
        <authorList>
            <person name="Whitman W."/>
        </authorList>
    </citation>
    <scope>NUCLEOTIDE SEQUENCE [LARGE SCALE GENOMIC DNA]</scope>
    <source>
        <strain evidence="7 8">CECT 8488</strain>
    </source>
</reference>
<keyword evidence="4 5" id="KW-0472">Membrane</keyword>
<accession>A0A3D9H3Y7</accession>
<dbReference type="Proteomes" id="UP000256845">
    <property type="component" value="Unassembled WGS sequence"/>
</dbReference>
<dbReference type="EMBL" id="QRDW01000016">
    <property type="protein sequence ID" value="RED44213.1"/>
    <property type="molecule type" value="Genomic_DNA"/>
</dbReference>
<feature type="transmembrane region" description="Helical" evidence="5">
    <location>
        <begin position="107"/>
        <end position="126"/>
    </location>
</feature>
<evidence type="ECO:0000256" key="2">
    <source>
        <dbReference type="ARBA" id="ARBA00022692"/>
    </source>
</evidence>
<comment type="caution">
    <text evidence="7">The sequence shown here is derived from an EMBL/GenBank/DDBJ whole genome shotgun (WGS) entry which is preliminary data.</text>
</comment>
<dbReference type="RefSeq" id="WP_115939281.1">
    <property type="nucleotide sequence ID" value="NZ_QRDW01000016.1"/>
</dbReference>
<name>A0A3D9H3Y7_9PROT</name>
<evidence type="ECO:0000256" key="4">
    <source>
        <dbReference type="ARBA" id="ARBA00023136"/>
    </source>
</evidence>
<keyword evidence="3 5" id="KW-1133">Transmembrane helix</keyword>
<dbReference type="OrthoDB" id="9797190at2"/>
<evidence type="ECO:0000313" key="7">
    <source>
        <dbReference type="EMBL" id="RED44213.1"/>
    </source>
</evidence>
<feature type="transmembrane region" description="Helical" evidence="5">
    <location>
        <begin position="157"/>
        <end position="175"/>
    </location>
</feature>
<feature type="domain" description="Peptidase S54 rhomboid" evidence="6">
    <location>
        <begin position="49"/>
        <end position="178"/>
    </location>
</feature>
<organism evidence="7 8">
    <name type="scientific">Aestuariispira insulae</name>
    <dbReference type="NCBI Taxonomy" id="1461337"/>
    <lineage>
        <taxon>Bacteria</taxon>
        <taxon>Pseudomonadati</taxon>
        <taxon>Pseudomonadota</taxon>
        <taxon>Alphaproteobacteria</taxon>
        <taxon>Rhodospirillales</taxon>
        <taxon>Kiloniellaceae</taxon>
        <taxon>Aestuariispira</taxon>
    </lineage>
</organism>
<protein>
    <submittedName>
        <fullName evidence="7">Rhomboid family protein</fullName>
    </submittedName>
</protein>
<dbReference type="SUPFAM" id="SSF144091">
    <property type="entry name" value="Rhomboid-like"/>
    <property type="match status" value="1"/>
</dbReference>
<gene>
    <name evidence="7" type="ORF">DFP90_11654</name>
</gene>
<evidence type="ECO:0000259" key="6">
    <source>
        <dbReference type="Pfam" id="PF01694"/>
    </source>
</evidence>
<evidence type="ECO:0000313" key="8">
    <source>
        <dbReference type="Proteomes" id="UP000256845"/>
    </source>
</evidence>
<dbReference type="Gene3D" id="1.20.1540.10">
    <property type="entry name" value="Rhomboid-like"/>
    <property type="match status" value="1"/>
</dbReference>
<keyword evidence="2 5" id="KW-0812">Transmembrane</keyword>
<dbReference type="GO" id="GO:0016020">
    <property type="term" value="C:membrane"/>
    <property type="evidence" value="ECO:0007669"/>
    <property type="project" value="UniProtKB-SubCell"/>
</dbReference>
<sequence length="184" mass="20294">MERIKSLKIALFPLLALWAVEIVNLILNHSLVQWGILPRQLSGLIGIPLSPWIHGDLYHALSNSLPLLILGIAVALDGRKHFIRLTAFVTLVGGAMIWLIGRSAYHIGASSLVFGFFGYLLAKGMFHRDFRSIAIALAVIFFYGGLVYGLLPLASHISFEGHFFGMAAGAVYAYLTRRREDSKS</sequence>
<dbReference type="AlphaFoldDB" id="A0A3D9H3Y7"/>